<proteinExistence type="predicted"/>
<evidence type="ECO:0000313" key="2">
    <source>
        <dbReference type="EMBL" id="KAF0984123.1"/>
    </source>
</evidence>
<dbReference type="OrthoDB" id="10264489at2759"/>
<gene>
    <name evidence="2" type="ORF">FDP41_008038</name>
</gene>
<dbReference type="VEuPathDB" id="AmoebaDB:NfTy_004040"/>
<keyword evidence="3" id="KW-1185">Reference proteome</keyword>
<evidence type="ECO:0000256" key="1">
    <source>
        <dbReference type="SAM" id="MobiDB-lite"/>
    </source>
</evidence>
<feature type="compositionally biased region" description="Polar residues" evidence="1">
    <location>
        <begin position="1"/>
        <end position="17"/>
    </location>
</feature>
<feature type="compositionally biased region" description="Acidic residues" evidence="1">
    <location>
        <begin position="353"/>
        <end position="373"/>
    </location>
</feature>
<feature type="compositionally biased region" description="Acidic residues" evidence="1">
    <location>
        <begin position="432"/>
        <end position="452"/>
    </location>
</feature>
<reference evidence="2 3" key="1">
    <citation type="journal article" date="2019" name="Sci. Rep.">
        <title>Nanopore sequencing improves the draft genome of the human pathogenic amoeba Naegleria fowleri.</title>
        <authorList>
            <person name="Liechti N."/>
            <person name="Schurch N."/>
            <person name="Bruggmann R."/>
            <person name="Wittwer M."/>
        </authorList>
    </citation>
    <scope>NUCLEOTIDE SEQUENCE [LARGE SCALE GENOMIC DNA]</scope>
    <source>
        <strain evidence="2 3">ATCC 30894</strain>
    </source>
</reference>
<feature type="region of interest" description="Disordered" evidence="1">
    <location>
        <begin position="1"/>
        <end position="63"/>
    </location>
</feature>
<accession>A0A6A5C104</accession>
<protein>
    <submittedName>
        <fullName evidence="2">Uncharacterized protein</fullName>
    </submittedName>
</protein>
<feature type="compositionally biased region" description="Low complexity" evidence="1">
    <location>
        <begin position="86"/>
        <end position="177"/>
    </location>
</feature>
<dbReference type="GeneID" id="68115256"/>
<feature type="compositionally biased region" description="Low complexity" evidence="1">
    <location>
        <begin position="379"/>
        <end position="394"/>
    </location>
</feature>
<dbReference type="AlphaFoldDB" id="A0A6A5C104"/>
<feature type="region of interest" description="Disordered" evidence="1">
    <location>
        <begin position="77"/>
        <end position="179"/>
    </location>
</feature>
<dbReference type="VEuPathDB" id="AmoebaDB:NF0091540"/>
<comment type="caution">
    <text evidence="2">The sequence shown here is derived from an EMBL/GenBank/DDBJ whole genome shotgun (WGS) entry which is preliminary data.</text>
</comment>
<dbReference type="OMA" id="SHIDEIC"/>
<feature type="region of interest" description="Disordered" evidence="1">
    <location>
        <begin position="353"/>
        <end position="470"/>
    </location>
</feature>
<sequence length="623" mass="68251">MPHPSMSSASNSLHSDMNGNNTTTATTTSLNTNPTATTPNTTTNMINNNNSTTTTPNNKHHSNVTADEAQRCFPHHLHHVHHRSRSSSSAAASSRNRSASNASVTTTNSSLPPLPQSSSMCSSSTSPAASATSSSVASSSSESNIPSCASSSSSSAHLPSSSVPTLPSSSSSSTTTPQQRVVPIISPQPSQCHPATAAMTPQSLNLMNPTTPQQRITIEKLLLIPPESVQSRNSKLYDLLIQLRRQYLWQAVTTPIVTTNVNDKDGAMHPLERMKQEDAMVFASHIDEICNCVNKLLDELNEEEYELGLNNHNQGTGYRVRWLQEEELKARAKINAVSAPNEDSECVVDPMHEDEEFDEEIEEDEGVEGDEETLNCAHNNNNTPVTSTSSSSEETPARTAHHQLSTSSAPVVQQHHHNVEQTDVINTPSEQQQDEYDEEAEDSEMTDNEETESSAALSSNNINAQSQDGSNTKLQEFFRQLETVEPIPNGKLSFFQNHHLVVGKFDRQALVQNNTLSCTVMKKSTLNVVVHRRCTRLRNDTDVNSRFTPFDATSGNYHDRRILKKQALAKSVVRFAKVKVDFGSIVEQVLQSQNQYSLPFSANLLSALGTFSTSNSTQAQQRQ</sequence>
<dbReference type="Proteomes" id="UP000444721">
    <property type="component" value="Unassembled WGS sequence"/>
</dbReference>
<evidence type="ECO:0000313" key="3">
    <source>
        <dbReference type="Proteomes" id="UP000444721"/>
    </source>
</evidence>
<feature type="compositionally biased region" description="Low complexity" evidence="1">
    <location>
        <begin position="453"/>
        <end position="466"/>
    </location>
</feature>
<dbReference type="RefSeq" id="XP_044568836.1">
    <property type="nucleotide sequence ID" value="XM_044711849.1"/>
</dbReference>
<dbReference type="VEuPathDB" id="AmoebaDB:FDP41_008038"/>
<feature type="compositionally biased region" description="Low complexity" evidence="1">
    <location>
        <begin position="18"/>
        <end position="57"/>
    </location>
</feature>
<organism evidence="2 3">
    <name type="scientific">Naegleria fowleri</name>
    <name type="common">Brain eating amoeba</name>
    <dbReference type="NCBI Taxonomy" id="5763"/>
    <lineage>
        <taxon>Eukaryota</taxon>
        <taxon>Discoba</taxon>
        <taxon>Heterolobosea</taxon>
        <taxon>Tetramitia</taxon>
        <taxon>Eutetramitia</taxon>
        <taxon>Vahlkampfiidae</taxon>
        <taxon>Naegleria</taxon>
    </lineage>
</organism>
<feature type="compositionally biased region" description="Polar residues" evidence="1">
    <location>
        <begin position="402"/>
        <end position="411"/>
    </location>
</feature>
<name>A0A6A5C104_NAEFO</name>
<dbReference type="EMBL" id="VFQX01000004">
    <property type="protein sequence ID" value="KAF0984123.1"/>
    <property type="molecule type" value="Genomic_DNA"/>
</dbReference>